<name>A0A1H2QWB7_9BACI</name>
<sequence length="390" mass="43734">MLEWLIIGAGIHGCTTAAHLAYADPSLTRDKKLLLIDSEAKPLSAWDRLTERVGMKYLRSPGVHHLHPDARDLFRFAKRNDYDLNHFSGTSRKPSVPLFRRHCAKVLDEMNLMPCFEQASAFHIDRCADGWRIETDQGIFFTRQVVLATGTKEHCQLPSWLPSNGDQRAFHLHQKQEFSSVAHPATVIGGGMSGVQTALELGRRYPSQVTLAIRHPLRVWEYDSAPEWMGGKYKQLCRRVSTFSERRNVISRARRTGSITKNLYRQVRREQNLGHLEVKQEAVQSVAPGTANWLIHGEKTTWEARAILCATGDQYHPSRSPLLARLIDSCRLPLTPCGYPALASHSLAWAEGLYVSGPLADFAIGPTARNISGARTAAACIQQEARHVFI</sequence>
<organism evidence="1 2">
    <name type="scientific">Marinococcus luteus</name>
    <dbReference type="NCBI Taxonomy" id="1122204"/>
    <lineage>
        <taxon>Bacteria</taxon>
        <taxon>Bacillati</taxon>
        <taxon>Bacillota</taxon>
        <taxon>Bacilli</taxon>
        <taxon>Bacillales</taxon>
        <taxon>Bacillaceae</taxon>
        <taxon>Marinococcus</taxon>
    </lineage>
</organism>
<proteinExistence type="predicted"/>
<evidence type="ECO:0000313" key="1">
    <source>
        <dbReference type="EMBL" id="SDW11467.1"/>
    </source>
</evidence>
<dbReference type="STRING" id="1122204.SAMN05421781_0493"/>
<dbReference type="InterPro" id="IPR036188">
    <property type="entry name" value="FAD/NAD-bd_sf"/>
</dbReference>
<dbReference type="PANTHER" id="PTHR38663:SF1">
    <property type="entry name" value="L-ORNITHINE N(5)-MONOOXYGENASE"/>
    <property type="match status" value="1"/>
</dbReference>
<dbReference type="RefSeq" id="WP_176967608.1">
    <property type="nucleotide sequence ID" value="NZ_FNNC01000001.1"/>
</dbReference>
<evidence type="ECO:0000313" key="2">
    <source>
        <dbReference type="Proteomes" id="UP000199488"/>
    </source>
</evidence>
<reference evidence="1 2" key="1">
    <citation type="submission" date="2016-10" db="EMBL/GenBank/DDBJ databases">
        <authorList>
            <person name="de Groot N.N."/>
        </authorList>
    </citation>
    <scope>NUCLEOTIDE SEQUENCE [LARGE SCALE GENOMIC DNA]</scope>
    <source>
        <strain evidence="1 2">DSM 23126</strain>
    </source>
</reference>
<dbReference type="Proteomes" id="UP000199488">
    <property type="component" value="Unassembled WGS sequence"/>
</dbReference>
<dbReference type="EMBL" id="FNNC01000001">
    <property type="protein sequence ID" value="SDW11467.1"/>
    <property type="molecule type" value="Genomic_DNA"/>
</dbReference>
<dbReference type="AlphaFoldDB" id="A0A1H2QWB7"/>
<dbReference type="SUPFAM" id="SSF51905">
    <property type="entry name" value="FAD/NAD(P)-binding domain"/>
    <property type="match status" value="2"/>
</dbReference>
<gene>
    <name evidence="1" type="ORF">SAMN05421781_0493</name>
</gene>
<dbReference type="Gene3D" id="3.50.50.60">
    <property type="entry name" value="FAD/NAD(P)-binding domain"/>
    <property type="match status" value="1"/>
</dbReference>
<dbReference type="PANTHER" id="PTHR38663">
    <property type="match status" value="1"/>
</dbReference>
<dbReference type="Pfam" id="PF13738">
    <property type="entry name" value="Pyr_redox_3"/>
    <property type="match status" value="1"/>
</dbReference>
<protein>
    <submittedName>
        <fullName evidence="1">Pyridine nucleotide-disulphide oxidoreductase</fullName>
    </submittedName>
</protein>
<keyword evidence="2" id="KW-1185">Reference proteome</keyword>
<accession>A0A1H2QWB7</accession>